<evidence type="ECO:0000313" key="3">
    <source>
        <dbReference type="Proteomes" id="UP000752292"/>
    </source>
</evidence>
<dbReference type="Proteomes" id="UP000752292">
    <property type="component" value="Unassembled WGS sequence"/>
</dbReference>
<dbReference type="EMBL" id="JACQRX010000274">
    <property type="protein sequence ID" value="MBI4252045.1"/>
    <property type="molecule type" value="Genomic_DNA"/>
</dbReference>
<organism evidence="2 3">
    <name type="scientific">Tectimicrobiota bacterium</name>
    <dbReference type="NCBI Taxonomy" id="2528274"/>
    <lineage>
        <taxon>Bacteria</taxon>
        <taxon>Pseudomonadati</taxon>
        <taxon>Nitrospinota/Tectimicrobiota group</taxon>
        <taxon>Candidatus Tectimicrobiota</taxon>
    </lineage>
</organism>
<sequence>MGNPSEPTQNNKKIKKGPNVTPIEKARLKSYFEEGVFNKEKERISRFGNPLQEPLIIEFDPEDAAEGHYTLITSGVTLGVSGTVSIATADAQIKALEEKGIKFRRFRTPDE</sequence>
<reference evidence="2" key="1">
    <citation type="submission" date="2020-07" db="EMBL/GenBank/DDBJ databases">
        <title>Huge and variable diversity of episymbiotic CPR bacteria and DPANN archaea in groundwater ecosystems.</title>
        <authorList>
            <person name="He C.Y."/>
            <person name="Keren R."/>
            <person name="Whittaker M."/>
            <person name="Farag I.F."/>
            <person name="Doudna J."/>
            <person name="Cate J.H.D."/>
            <person name="Banfield J.F."/>
        </authorList>
    </citation>
    <scope>NUCLEOTIDE SEQUENCE</scope>
    <source>
        <strain evidence="2">NC_groundwater_1370_Ag_S-0.2um_69_93</strain>
    </source>
</reference>
<evidence type="ECO:0000256" key="1">
    <source>
        <dbReference type="SAM" id="MobiDB-lite"/>
    </source>
</evidence>
<dbReference type="AlphaFoldDB" id="A0A932ZV19"/>
<protein>
    <submittedName>
        <fullName evidence="2">Uncharacterized protein</fullName>
    </submittedName>
</protein>
<proteinExistence type="predicted"/>
<accession>A0A932ZV19</accession>
<gene>
    <name evidence="2" type="ORF">HY618_06250</name>
</gene>
<feature type="compositionally biased region" description="Polar residues" evidence="1">
    <location>
        <begin position="1"/>
        <end position="11"/>
    </location>
</feature>
<name>A0A932ZV19_UNCTE</name>
<evidence type="ECO:0000313" key="2">
    <source>
        <dbReference type="EMBL" id="MBI4252045.1"/>
    </source>
</evidence>
<feature type="region of interest" description="Disordered" evidence="1">
    <location>
        <begin position="1"/>
        <end position="20"/>
    </location>
</feature>
<comment type="caution">
    <text evidence="2">The sequence shown here is derived from an EMBL/GenBank/DDBJ whole genome shotgun (WGS) entry which is preliminary data.</text>
</comment>